<dbReference type="Pfam" id="PF07686">
    <property type="entry name" value="V-set"/>
    <property type="match status" value="1"/>
</dbReference>
<dbReference type="OrthoDB" id="10012075at2759"/>
<dbReference type="SMART" id="SM00409">
    <property type="entry name" value="IG"/>
    <property type="match status" value="2"/>
</dbReference>
<dbReference type="InterPro" id="IPR013783">
    <property type="entry name" value="Ig-like_fold"/>
</dbReference>
<dbReference type="AlphaFoldDB" id="A0A556V737"/>
<dbReference type="Pfam" id="PF13927">
    <property type="entry name" value="Ig_3"/>
    <property type="match status" value="1"/>
</dbReference>
<dbReference type="GO" id="GO:0007156">
    <property type="term" value="P:homophilic cell adhesion via plasma membrane adhesion molecules"/>
    <property type="evidence" value="ECO:0007669"/>
    <property type="project" value="TreeGrafter"/>
</dbReference>
<name>A0A556V737_BAGYA</name>
<dbReference type="Proteomes" id="UP000319801">
    <property type="component" value="Unassembled WGS sequence"/>
</dbReference>
<dbReference type="InterPro" id="IPR003598">
    <property type="entry name" value="Ig_sub2"/>
</dbReference>
<evidence type="ECO:0000313" key="4">
    <source>
        <dbReference type="Proteomes" id="UP000319801"/>
    </source>
</evidence>
<dbReference type="SMART" id="SM00408">
    <property type="entry name" value="IGc2"/>
    <property type="match status" value="1"/>
</dbReference>
<dbReference type="InterPro" id="IPR036179">
    <property type="entry name" value="Ig-like_dom_sf"/>
</dbReference>
<keyword evidence="1" id="KW-1133">Transmembrane helix</keyword>
<keyword evidence="1" id="KW-0812">Transmembrane</keyword>
<organism evidence="3 4">
    <name type="scientific">Bagarius yarrelli</name>
    <name type="common">Goonch</name>
    <name type="synonym">Bagrus yarrelli</name>
    <dbReference type="NCBI Taxonomy" id="175774"/>
    <lineage>
        <taxon>Eukaryota</taxon>
        <taxon>Metazoa</taxon>
        <taxon>Chordata</taxon>
        <taxon>Craniata</taxon>
        <taxon>Vertebrata</taxon>
        <taxon>Euteleostomi</taxon>
        <taxon>Actinopterygii</taxon>
        <taxon>Neopterygii</taxon>
        <taxon>Teleostei</taxon>
        <taxon>Ostariophysi</taxon>
        <taxon>Siluriformes</taxon>
        <taxon>Sisoridae</taxon>
        <taxon>Sisorinae</taxon>
        <taxon>Bagarius</taxon>
    </lineage>
</organism>
<dbReference type="PANTHER" id="PTHR44549">
    <property type="entry name" value="ENDOTHELIAL CELL-SELECTIVE ADHESION MOLECULE"/>
    <property type="match status" value="1"/>
</dbReference>
<dbReference type="InterPro" id="IPR007110">
    <property type="entry name" value="Ig-like_dom"/>
</dbReference>
<dbReference type="Gene3D" id="2.60.40.10">
    <property type="entry name" value="Immunoglobulins"/>
    <property type="match status" value="2"/>
</dbReference>
<dbReference type="SUPFAM" id="SSF48726">
    <property type="entry name" value="Immunoglobulin"/>
    <property type="match status" value="2"/>
</dbReference>
<sequence length="394" mass="43505">MIHLEVSSPEGNNLCKSQRVEMPRKYIEAVEGQAVLLEAWYTPTSLIRKNTVIWTFMANDFKQIINYSSEEIGFGNAEFRNRVSFAASMPSTNLSIYINNTQESDSGRYLCNVIIPGAPGLLGEVRLNVQVPPSTPVCSVHGDPVLRADVTLKCKSSNGKPAPQYKWFRTAPVSEIYFPTMLNEKLGTLRLNNLSESMSGKYICNVSNTAGSDSCYINLEVYTYTKVWLIGGATVGSIIVFVVLCLFLIFIFRRKRDTEEEMSNEIKEDAQAPKRVSWAKSTILSDIISKNGTLSSIANSPAPQNMKNYPYLYSPCGSDSIVTASGDTHVYAAEPNPLHGLPGYKMPTNLQHQPKNSCTPRIDEAQQQALSSTPVLVRSVPRCDAAPVMVAPQK</sequence>
<evidence type="ECO:0000313" key="3">
    <source>
        <dbReference type="EMBL" id="TSX58303.1"/>
    </source>
</evidence>
<dbReference type="InterPro" id="IPR042757">
    <property type="entry name" value="ESAM"/>
</dbReference>
<dbReference type="PROSITE" id="PS50835">
    <property type="entry name" value="IG_LIKE"/>
    <property type="match status" value="1"/>
</dbReference>
<feature type="transmembrane region" description="Helical" evidence="1">
    <location>
        <begin position="227"/>
        <end position="252"/>
    </location>
</feature>
<dbReference type="EMBL" id="VCAZ01000141">
    <property type="protein sequence ID" value="TSX58303.1"/>
    <property type="molecule type" value="Genomic_DNA"/>
</dbReference>
<proteinExistence type="predicted"/>
<dbReference type="InterPro" id="IPR003599">
    <property type="entry name" value="Ig_sub"/>
</dbReference>
<dbReference type="PANTHER" id="PTHR44549:SF1">
    <property type="entry name" value="ENDOTHELIAL CELL-SELECTIVE ADHESION MOLECULE"/>
    <property type="match status" value="1"/>
</dbReference>
<dbReference type="GO" id="GO:0005886">
    <property type="term" value="C:plasma membrane"/>
    <property type="evidence" value="ECO:0007669"/>
    <property type="project" value="TreeGrafter"/>
</dbReference>
<reference evidence="3 4" key="1">
    <citation type="journal article" date="2019" name="Genome Biol. Evol.">
        <title>Whole-Genome Sequencing of the Giant Devil Catfish, Bagarius yarrelli.</title>
        <authorList>
            <person name="Jiang W."/>
            <person name="Lv Y."/>
            <person name="Cheng L."/>
            <person name="Yang K."/>
            <person name="Chao B."/>
            <person name="Wang X."/>
            <person name="Li Y."/>
            <person name="Pan X."/>
            <person name="You X."/>
            <person name="Zhang Y."/>
            <person name="Yang J."/>
            <person name="Li J."/>
            <person name="Zhang X."/>
            <person name="Liu S."/>
            <person name="Sun C."/>
            <person name="Yang J."/>
            <person name="Shi Q."/>
        </authorList>
    </citation>
    <scope>NUCLEOTIDE SEQUENCE [LARGE SCALE GENOMIC DNA]</scope>
    <source>
        <strain evidence="3">JWS20170419001</strain>
        <tissue evidence="3">Muscle</tissue>
    </source>
</reference>
<gene>
    <name evidence="3" type="ORF">Baya_13854</name>
</gene>
<protein>
    <submittedName>
        <fullName evidence="3">Endothelial cell-selective adhesion molecule</fullName>
    </submittedName>
</protein>
<feature type="domain" description="Ig-like" evidence="2">
    <location>
        <begin position="132"/>
        <end position="220"/>
    </location>
</feature>
<comment type="caution">
    <text evidence="3">The sequence shown here is derived from an EMBL/GenBank/DDBJ whole genome shotgun (WGS) entry which is preliminary data.</text>
</comment>
<keyword evidence="4" id="KW-1185">Reference proteome</keyword>
<accession>A0A556V737</accession>
<evidence type="ECO:0000256" key="1">
    <source>
        <dbReference type="SAM" id="Phobius"/>
    </source>
</evidence>
<evidence type="ECO:0000259" key="2">
    <source>
        <dbReference type="PROSITE" id="PS50835"/>
    </source>
</evidence>
<dbReference type="CDD" id="cd00096">
    <property type="entry name" value="Ig"/>
    <property type="match status" value="1"/>
</dbReference>
<dbReference type="InterPro" id="IPR013106">
    <property type="entry name" value="Ig_V-set"/>
</dbReference>
<dbReference type="GO" id="GO:0005912">
    <property type="term" value="C:adherens junction"/>
    <property type="evidence" value="ECO:0007669"/>
    <property type="project" value="TreeGrafter"/>
</dbReference>
<dbReference type="CDD" id="cd12087">
    <property type="entry name" value="TM_EGFR-like"/>
    <property type="match status" value="1"/>
</dbReference>
<dbReference type="GO" id="GO:0098632">
    <property type="term" value="F:cell-cell adhesion mediator activity"/>
    <property type="evidence" value="ECO:0007669"/>
    <property type="project" value="TreeGrafter"/>
</dbReference>
<keyword evidence="1" id="KW-0472">Membrane</keyword>